<feature type="transmembrane region" description="Helical" evidence="2">
    <location>
        <begin position="234"/>
        <end position="255"/>
    </location>
</feature>
<dbReference type="EMBL" id="CAMAPD010000001">
    <property type="protein sequence ID" value="CAH9050394.1"/>
    <property type="molecule type" value="Genomic_DNA"/>
</dbReference>
<keyword evidence="2" id="KW-1133">Transmembrane helix</keyword>
<dbReference type="Proteomes" id="UP001152467">
    <property type="component" value="Unassembled WGS sequence"/>
</dbReference>
<evidence type="ECO:0000313" key="5">
    <source>
        <dbReference type="EMBL" id="CAH9052292.1"/>
    </source>
</evidence>
<evidence type="ECO:0000313" key="7">
    <source>
        <dbReference type="Proteomes" id="UP001152485"/>
    </source>
</evidence>
<dbReference type="InterPro" id="IPR011528">
    <property type="entry name" value="NERD"/>
</dbReference>
<dbReference type="PROSITE" id="PS50965">
    <property type="entry name" value="NERD"/>
    <property type="match status" value="1"/>
</dbReference>
<reference evidence="5 7" key="1">
    <citation type="submission" date="2022-07" db="EMBL/GenBank/DDBJ databases">
        <authorList>
            <person name="Criscuolo A."/>
        </authorList>
    </citation>
    <scope>NUCLEOTIDE SEQUENCE</scope>
    <source>
        <strain evidence="7">CIP 111951</strain>
        <strain evidence="5">CIP111854</strain>
        <strain evidence="4">CIP111951</strain>
    </source>
</reference>
<comment type="caution">
    <text evidence="5">The sequence shown here is derived from an EMBL/GenBank/DDBJ whole genome shotgun (WGS) entry which is preliminary data.</text>
</comment>
<sequence length="435" mass="50336">MRLNSLIHFLQHNKIQLLLVAVFCATNATANVTLSNEVCKGFLYEAQQLERAGSSEKGAPSYGRFQRLEERLRLFCPDISYQALSKNVSKNKAKSDNKPILQVAAIDLKQGIEPYESTKKQQAWLAFYRATERCTKMRKTTQEHVYCTEEISKQKRLFDLHWEGLEQSKERDVAALKKVEPKKHVVTNHSVEQKINPSTQDTNSSHVKPNTTNSRDQYKQSPQQASTWLFIGRYIWLILLITSIVVVTVTLWPYTRRILNNQISRLFLSTFLSKSLPKTDYYLAGKIHFVSDGKTHHIDQLILSKFGVFVVQYQTQCGSIWQDTHSELWTQSVDDERYYFDNPIVDLDKKVAFLKDLLDIEGHVQGCIIFPNDVSFRTTVPSQVCLYDQAPSYIKQIDTPYFELQRLEALKEQIKLYQKDTSFTERFSQLVTQGP</sequence>
<dbReference type="Pfam" id="PF08378">
    <property type="entry name" value="NERD"/>
    <property type="match status" value="1"/>
</dbReference>
<dbReference type="Proteomes" id="UP001152485">
    <property type="component" value="Unassembled WGS sequence"/>
</dbReference>
<dbReference type="RefSeq" id="WP_261591389.1">
    <property type="nucleotide sequence ID" value="NZ_CAMAPC010000003.1"/>
</dbReference>
<keyword evidence="6" id="KW-1185">Reference proteome</keyword>
<dbReference type="EMBL" id="CAMAPC010000003">
    <property type="protein sequence ID" value="CAH9052292.1"/>
    <property type="molecule type" value="Genomic_DNA"/>
</dbReference>
<dbReference type="AlphaFoldDB" id="A0A9W4VSH9"/>
<evidence type="ECO:0000256" key="1">
    <source>
        <dbReference type="SAM" id="MobiDB-lite"/>
    </source>
</evidence>
<evidence type="ECO:0000259" key="3">
    <source>
        <dbReference type="PROSITE" id="PS50965"/>
    </source>
</evidence>
<feature type="domain" description="NERD" evidence="3">
    <location>
        <begin position="260"/>
        <end position="377"/>
    </location>
</feature>
<protein>
    <recommendedName>
        <fullName evidence="3">NERD domain-containing protein</fullName>
    </recommendedName>
</protein>
<name>A0A9W4VSH9_9GAMM</name>
<evidence type="ECO:0000313" key="4">
    <source>
        <dbReference type="EMBL" id="CAH9050394.1"/>
    </source>
</evidence>
<evidence type="ECO:0000256" key="2">
    <source>
        <dbReference type="SAM" id="Phobius"/>
    </source>
</evidence>
<keyword evidence="2" id="KW-0472">Membrane</keyword>
<evidence type="ECO:0000313" key="6">
    <source>
        <dbReference type="Proteomes" id="UP001152467"/>
    </source>
</evidence>
<organism evidence="5 6">
    <name type="scientific">Pseudoalteromonas holothuriae</name>
    <dbReference type="NCBI Taxonomy" id="2963714"/>
    <lineage>
        <taxon>Bacteria</taxon>
        <taxon>Pseudomonadati</taxon>
        <taxon>Pseudomonadota</taxon>
        <taxon>Gammaproteobacteria</taxon>
        <taxon>Alteromonadales</taxon>
        <taxon>Pseudoalteromonadaceae</taxon>
        <taxon>Pseudoalteromonas</taxon>
    </lineage>
</organism>
<gene>
    <name evidence="5" type="ORF">PSECIP111854_00937</name>
    <name evidence="4" type="ORF">PSECIP111951_00183</name>
</gene>
<accession>A0A9W4VSH9</accession>
<proteinExistence type="predicted"/>
<keyword evidence="2" id="KW-0812">Transmembrane</keyword>
<feature type="region of interest" description="Disordered" evidence="1">
    <location>
        <begin position="187"/>
        <end position="219"/>
    </location>
</feature>